<dbReference type="InterPro" id="IPR050641">
    <property type="entry name" value="RIFMO-like"/>
</dbReference>
<feature type="domain" description="FAD-binding" evidence="6">
    <location>
        <begin position="16"/>
        <end position="387"/>
    </location>
</feature>
<comment type="caution">
    <text evidence="7">The sequence shown here is derived from an EMBL/GenBank/DDBJ whole genome shotgun (WGS) entry which is preliminary data.</text>
</comment>
<organism evidence="7 8">
    <name type="scientific">Symbiodinium natans</name>
    <dbReference type="NCBI Taxonomy" id="878477"/>
    <lineage>
        <taxon>Eukaryota</taxon>
        <taxon>Sar</taxon>
        <taxon>Alveolata</taxon>
        <taxon>Dinophyceae</taxon>
        <taxon>Suessiales</taxon>
        <taxon>Symbiodiniaceae</taxon>
        <taxon>Symbiodinium</taxon>
    </lineage>
</organism>
<dbReference type="PRINTS" id="PR00420">
    <property type="entry name" value="RNGMNOXGNASE"/>
</dbReference>
<comment type="cofactor">
    <cofactor evidence="1">
        <name>FAD</name>
        <dbReference type="ChEBI" id="CHEBI:57692"/>
    </cofactor>
</comment>
<dbReference type="Pfam" id="PF01494">
    <property type="entry name" value="FAD_binding_3"/>
    <property type="match status" value="1"/>
</dbReference>
<proteinExistence type="inferred from homology"/>
<dbReference type="AlphaFoldDB" id="A0A812I8B0"/>
<dbReference type="OrthoDB" id="426860at2759"/>
<name>A0A812I8B0_9DINO</name>
<keyword evidence="5" id="KW-0472">Membrane</keyword>
<keyword evidence="5" id="KW-1133">Transmembrane helix</keyword>
<dbReference type="Gene3D" id="3.50.50.60">
    <property type="entry name" value="FAD/NAD(P)-binding domain"/>
    <property type="match status" value="1"/>
</dbReference>
<evidence type="ECO:0000256" key="3">
    <source>
        <dbReference type="ARBA" id="ARBA00022630"/>
    </source>
</evidence>
<accession>A0A812I8B0</accession>
<protein>
    <submittedName>
        <fullName evidence="7">PcpB protein</fullName>
    </submittedName>
</protein>
<dbReference type="InterPro" id="IPR002938">
    <property type="entry name" value="FAD-bd"/>
</dbReference>
<keyword evidence="4" id="KW-0274">FAD</keyword>
<comment type="similarity">
    <text evidence="2">Belongs to the PheA/TfdB FAD monooxygenase family.</text>
</comment>
<evidence type="ECO:0000256" key="2">
    <source>
        <dbReference type="ARBA" id="ARBA00007801"/>
    </source>
</evidence>
<dbReference type="SUPFAM" id="SSF52833">
    <property type="entry name" value="Thioredoxin-like"/>
    <property type="match status" value="1"/>
</dbReference>
<dbReference type="EMBL" id="CAJNDS010000183">
    <property type="protein sequence ID" value="CAE7023841.1"/>
    <property type="molecule type" value="Genomic_DNA"/>
</dbReference>
<dbReference type="Gene3D" id="3.30.70.2450">
    <property type="match status" value="1"/>
</dbReference>
<gene>
    <name evidence="7" type="primary">pcpB</name>
    <name evidence="7" type="ORF">SNAT2548_LOCUS3037</name>
</gene>
<keyword evidence="5" id="KW-0812">Transmembrane</keyword>
<dbReference type="InterPro" id="IPR036188">
    <property type="entry name" value="FAD/NAD-bd_sf"/>
</dbReference>
<evidence type="ECO:0000259" key="6">
    <source>
        <dbReference type="Pfam" id="PF01494"/>
    </source>
</evidence>
<dbReference type="SUPFAM" id="SSF51905">
    <property type="entry name" value="FAD/NAD(P)-binding domain"/>
    <property type="match status" value="1"/>
</dbReference>
<dbReference type="PANTHER" id="PTHR43004:SF19">
    <property type="entry name" value="BINDING MONOOXYGENASE, PUTATIVE (JCVI)-RELATED"/>
    <property type="match status" value="1"/>
</dbReference>
<dbReference type="InterPro" id="IPR036249">
    <property type="entry name" value="Thioredoxin-like_sf"/>
</dbReference>
<dbReference type="GO" id="GO:0071949">
    <property type="term" value="F:FAD binding"/>
    <property type="evidence" value="ECO:0007669"/>
    <property type="project" value="InterPro"/>
</dbReference>
<sequence length="646" mass="71735">MADPRPLLADQGTASEVDCLVVGAGPVGLLLAAELASRGCQVAIIDALTEPAQITKASGVVPRSLEVLPTEVEGKLLKNGNLLKEMRIMEKQENKPIKAVLSVQTSPLEVYHGILGIRQYETERYLTEYLKELPDWTQGGKKKMTIRRGVELDSFTEGPMGVQCHLKVPGGAQTVTCKFLIACDGGRSRIRHLLGYSFDGTTTPEYFLGLDACFENFELDSKDVVTVSLTQDKDPLAPGFAFNIPFGDGNCLLLVDLDLNQQKDWVTGETDRNGFPVLRQPEVEDVLKVARSRGLGQQVTVKPGSVKWLTHFRVNSRQVECYGRGRVFLAGDACHCHSPFGGQGMNMGFQDAKNLAWKLATAIKCGGPTSSLLLSYESERKTLESKLLMGIERGQEVVSSRNPLIFFMRGRGQRLVNMLTFIQPAILKTVSQQGWSYRKSKLSVEHWERPVPTCFPITSICPAGGYRRRQNLHRWIKTRVHAGDRVPDSALPGGMRVHQILKRSRGWTLLLFEGGEEENSDMEKHLGNKVLSLPELEDFGASFKSTADPTNFVPMVDEVICFPSQDVEAHHTFGVHGQCLFLVRPDHHVGFRCEPLRKGAVYRYFREACGISHGKPEDAPASSPVFDYLPALVWTVILLLVIFLFL</sequence>
<feature type="transmembrane region" description="Helical" evidence="5">
    <location>
        <begin position="625"/>
        <end position="645"/>
    </location>
</feature>
<evidence type="ECO:0000313" key="8">
    <source>
        <dbReference type="Proteomes" id="UP000604046"/>
    </source>
</evidence>
<evidence type="ECO:0000313" key="7">
    <source>
        <dbReference type="EMBL" id="CAE7023841.1"/>
    </source>
</evidence>
<dbReference type="PANTHER" id="PTHR43004">
    <property type="entry name" value="TRK SYSTEM POTASSIUM UPTAKE PROTEIN"/>
    <property type="match status" value="1"/>
</dbReference>
<reference evidence="7" key="1">
    <citation type="submission" date="2021-02" db="EMBL/GenBank/DDBJ databases">
        <authorList>
            <person name="Dougan E. K."/>
            <person name="Rhodes N."/>
            <person name="Thang M."/>
            <person name="Chan C."/>
        </authorList>
    </citation>
    <scope>NUCLEOTIDE SEQUENCE</scope>
</reference>
<dbReference type="GO" id="GO:0016709">
    <property type="term" value="F:oxidoreductase activity, acting on paired donors, with incorporation or reduction of molecular oxygen, NAD(P)H as one donor, and incorporation of one atom of oxygen"/>
    <property type="evidence" value="ECO:0007669"/>
    <property type="project" value="UniProtKB-ARBA"/>
</dbReference>
<evidence type="ECO:0000256" key="1">
    <source>
        <dbReference type="ARBA" id="ARBA00001974"/>
    </source>
</evidence>
<dbReference type="Proteomes" id="UP000604046">
    <property type="component" value="Unassembled WGS sequence"/>
</dbReference>
<evidence type="ECO:0000256" key="4">
    <source>
        <dbReference type="ARBA" id="ARBA00022827"/>
    </source>
</evidence>
<keyword evidence="3" id="KW-0285">Flavoprotein</keyword>
<keyword evidence="8" id="KW-1185">Reference proteome</keyword>
<evidence type="ECO:0000256" key="5">
    <source>
        <dbReference type="SAM" id="Phobius"/>
    </source>
</evidence>
<dbReference type="Gene3D" id="3.40.30.120">
    <property type="match status" value="1"/>
</dbReference>